<reference evidence="1 2" key="1">
    <citation type="submission" date="2015-09" db="EMBL/GenBank/DDBJ databases">
        <title>Draft genome of the parasitic nematode Teladorsagia circumcincta isolate WARC Sus (inbred).</title>
        <authorList>
            <person name="Mitreva M."/>
        </authorList>
    </citation>
    <scope>NUCLEOTIDE SEQUENCE [LARGE SCALE GENOMIC DNA]</scope>
    <source>
        <strain evidence="1 2">S</strain>
    </source>
</reference>
<dbReference type="EMBL" id="KZ386759">
    <property type="protein sequence ID" value="PIO55342.1"/>
    <property type="molecule type" value="Genomic_DNA"/>
</dbReference>
<gene>
    <name evidence="1" type="ORF">TELCIR_23272</name>
</gene>
<evidence type="ECO:0000313" key="1">
    <source>
        <dbReference type="EMBL" id="PIO55342.1"/>
    </source>
</evidence>
<name>A0A2G9TCU1_TELCI</name>
<dbReference type="Proteomes" id="UP000230423">
    <property type="component" value="Unassembled WGS sequence"/>
</dbReference>
<dbReference type="OrthoDB" id="17687at2759"/>
<sequence>MTLSLLLLGDATEKLAVIYKCHIPPAFNMSDLDELNQGEEERDGWCVVE</sequence>
<dbReference type="AlphaFoldDB" id="A0A2G9TCU1"/>
<keyword evidence="2" id="KW-1185">Reference proteome</keyword>
<protein>
    <submittedName>
        <fullName evidence="1">Uncharacterized protein</fullName>
    </submittedName>
</protein>
<accession>A0A2G9TCU1</accession>
<evidence type="ECO:0000313" key="2">
    <source>
        <dbReference type="Proteomes" id="UP000230423"/>
    </source>
</evidence>
<organism evidence="1 2">
    <name type="scientific">Teladorsagia circumcincta</name>
    <name type="common">Brown stomach worm</name>
    <name type="synonym">Ostertagia circumcincta</name>
    <dbReference type="NCBI Taxonomy" id="45464"/>
    <lineage>
        <taxon>Eukaryota</taxon>
        <taxon>Metazoa</taxon>
        <taxon>Ecdysozoa</taxon>
        <taxon>Nematoda</taxon>
        <taxon>Chromadorea</taxon>
        <taxon>Rhabditida</taxon>
        <taxon>Rhabditina</taxon>
        <taxon>Rhabditomorpha</taxon>
        <taxon>Strongyloidea</taxon>
        <taxon>Trichostrongylidae</taxon>
        <taxon>Teladorsagia</taxon>
    </lineage>
</organism>
<feature type="non-terminal residue" evidence="1">
    <location>
        <position position="49"/>
    </location>
</feature>
<proteinExistence type="predicted"/>